<evidence type="ECO:0000256" key="2">
    <source>
        <dbReference type="SAM" id="SignalP"/>
    </source>
</evidence>
<feature type="chain" id="PRO_5013231023" description="Tetratricopeptide repeat protein" evidence="2">
    <location>
        <begin position="35"/>
        <end position="500"/>
    </location>
</feature>
<dbReference type="RefSeq" id="WP_085083953.1">
    <property type="nucleotide sequence ID" value="NZ_FXAK01000002.1"/>
</dbReference>
<feature type="signal peptide" evidence="2">
    <location>
        <begin position="1"/>
        <end position="34"/>
    </location>
</feature>
<evidence type="ECO:0008006" key="5">
    <source>
        <dbReference type="Google" id="ProtNLM"/>
    </source>
</evidence>
<dbReference type="Proteomes" id="UP000192936">
    <property type="component" value="Unassembled WGS sequence"/>
</dbReference>
<evidence type="ECO:0000313" key="3">
    <source>
        <dbReference type="EMBL" id="SMF32386.1"/>
    </source>
</evidence>
<keyword evidence="2" id="KW-0732">Signal</keyword>
<proteinExistence type="predicted"/>
<evidence type="ECO:0000256" key="1">
    <source>
        <dbReference type="SAM" id="MobiDB-lite"/>
    </source>
</evidence>
<sequence length="500" mass="53684">MASALSRVLAVLRTAAVAAALILPAAVAAGPVSAQDAVIQGDVMASEAMIQKVAAETVVAQDQVAQDQVAQDQDGGGADSPAAGTPGPANRLFVQALQLIRQADNTYDVAEESRLLKEADKLFNEIVTKYPDSPLAVQLVTNQFVGDFDFYEFRSRIRALVCNDALSSLCFLHRIGEMLPPVETPITAARWDWLSLAVAYQQLGDPGRAKEIMAPFVSAVRRGGVADSSGQDLFVARALSLMGQSPLALDITRQINDCSTRIYNLADIAKAASWRGDAALTNALADEAKSYASSHNCSWELGLVAQTLLRAGKEAQARTLFLNTVETQFSKFKETRGDCCPPELAVAAADIGEPKLALGLLSTVQDENPWTIPAVLGRLAKRGETAMAVAYAEQVADIDTRGEAYAELIEAAMKRGEPAVANDLMNRLNKLADDSAGRRPGLLAQRAKAEKAFYNDDRWRRTFQQAINAAEKASNFVRRDIGAPLLAALVRIETGLPMLD</sequence>
<reference evidence="3 4" key="1">
    <citation type="submission" date="2017-04" db="EMBL/GenBank/DDBJ databases">
        <authorList>
            <person name="Afonso C.L."/>
            <person name="Miller P.J."/>
            <person name="Scott M.A."/>
            <person name="Spackman E."/>
            <person name="Goraichik I."/>
            <person name="Dimitrov K.M."/>
            <person name="Suarez D.L."/>
            <person name="Swayne D.E."/>
        </authorList>
    </citation>
    <scope>NUCLEOTIDE SEQUENCE [LARGE SCALE GENOMIC DNA]</scope>
    <source>
        <strain evidence="3 4">A2P</strain>
    </source>
</reference>
<organism evidence="3 4">
    <name type="scientific">Azospirillum oryzae</name>
    <dbReference type="NCBI Taxonomy" id="286727"/>
    <lineage>
        <taxon>Bacteria</taxon>
        <taxon>Pseudomonadati</taxon>
        <taxon>Pseudomonadota</taxon>
        <taxon>Alphaproteobacteria</taxon>
        <taxon>Rhodospirillales</taxon>
        <taxon>Azospirillaceae</taxon>
        <taxon>Azospirillum</taxon>
    </lineage>
</organism>
<evidence type="ECO:0000313" key="4">
    <source>
        <dbReference type="Proteomes" id="UP000192936"/>
    </source>
</evidence>
<accession>A0A1X7EE88</accession>
<dbReference type="EMBL" id="FXAK01000002">
    <property type="protein sequence ID" value="SMF32386.1"/>
    <property type="molecule type" value="Genomic_DNA"/>
</dbReference>
<name>A0A1X7EE88_9PROT</name>
<dbReference type="AlphaFoldDB" id="A0A1X7EE88"/>
<feature type="region of interest" description="Disordered" evidence="1">
    <location>
        <begin position="65"/>
        <end position="86"/>
    </location>
</feature>
<protein>
    <recommendedName>
        <fullName evidence="5">Tetratricopeptide repeat protein</fullName>
    </recommendedName>
</protein>
<dbReference type="STRING" id="286727.SAMN02982917_1583"/>
<dbReference type="OrthoDB" id="7318471at2"/>
<gene>
    <name evidence="3" type="ORF">SAMN02982917_1583</name>
</gene>